<evidence type="ECO:0000313" key="1">
    <source>
        <dbReference type="EMBL" id="MDO5972008.1"/>
    </source>
</evidence>
<dbReference type="EMBL" id="JAUOEK010000183">
    <property type="protein sequence ID" value="MDO5972008.1"/>
    <property type="molecule type" value="Genomic_DNA"/>
</dbReference>
<accession>A0ABT8WG27</accession>
<comment type="caution">
    <text evidence="1">The sequence shown here is derived from an EMBL/GenBank/DDBJ whole genome shotgun (WGS) entry which is preliminary data.</text>
</comment>
<dbReference type="RefSeq" id="WP_303279726.1">
    <property type="nucleotide sequence ID" value="NZ_JAUOEK010000183.1"/>
</dbReference>
<sequence length="170" mass="20713">MNKEHFLKKSEKCSLAYLDITVPIILEFRDYISKIEQKITGHYPEKFESLNHELFYQVTWLQNIYLNYSKGYYPAKDRMKMTKYLKDVFKNLKDTQEKYNKSHKLRVGVHFTLWMFIELKTPKEYGHFIHGNHEFFYEIFKSFSDELAPELYQLYHQVKNDLTMLTKKVN</sequence>
<keyword evidence="2" id="KW-1185">Reference proteome</keyword>
<dbReference type="Proteomes" id="UP001176883">
    <property type="component" value="Unassembled WGS sequence"/>
</dbReference>
<evidence type="ECO:0000313" key="2">
    <source>
        <dbReference type="Proteomes" id="UP001176883"/>
    </source>
</evidence>
<evidence type="ECO:0008006" key="3">
    <source>
        <dbReference type="Google" id="ProtNLM"/>
    </source>
</evidence>
<name>A0ABT8WG27_9FLAO</name>
<organism evidence="1 2">
    <name type="scientific">Flavivirga aquimarina</name>
    <dbReference type="NCBI Taxonomy" id="2027862"/>
    <lineage>
        <taxon>Bacteria</taxon>
        <taxon>Pseudomonadati</taxon>
        <taxon>Bacteroidota</taxon>
        <taxon>Flavobacteriia</taxon>
        <taxon>Flavobacteriales</taxon>
        <taxon>Flavobacteriaceae</taxon>
        <taxon>Flavivirga</taxon>
    </lineage>
</organism>
<proteinExistence type="predicted"/>
<gene>
    <name evidence="1" type="ORF">Q4Q35_19580</name>
</gene>
<reference evidence="1" key="1">
    <citation type="submission" date="2023-07" db="EMBL/GenBank/DDBJ databases">
        <title>Two novel species in the genus Flavivirga.</title>
        <authorList>
            <person name="Kwon K."/>
        </authorList>
    </citation>
    <scope>NUCLEOTIDE SEQUENCE</scope>
    <source>
        <strain evidence="1">KCTC 52353</strain>
    </source>
</reference>
<protein>
    <recommendedName>
        <fullName evidence="3">Globin</fullName>
    </recommendedName>
</protein>